<dbReference type="EMBL" id="JAAXPN010000008">
    <property type="protein sequence ID" value="NKZ24587.1"/>
    <property type="molecule type" value="Genomic_DNA"/>
</dbReference>
<dbReference type="PROSITE" id="PS51186">
    <property type="entry name" value="GNAT"/>
    <property type="match status" value="1"/>
</dbReference>
<dbReference type="PANTHER" id="PTHR13947">
    <property type="entry name" value="GNAT FAMILY N-ACETYLTRANSFERASE"/>
    <property type="match status" value="1"/>
</dbReference>
<comment type="caution">
    <text evidence="3">The sequence shown here is derived from an EMBL/GenBank/DDBJ whole genome shotgun (WGS) entry which is preliminary data.</text>
</comment>
<sequence length="182" mass="20732">MKIREAHSSDQSLVSNLILTIINQMELKELVNFTDNDKINLITQAYNLERLLDYTDILLAEIDGKIVGMSYSYPADVEMQTRADILKSTQGIDLHPNQEAWPEEWYLEMLSVNPNYRGHGIGKALIEATIESARLNDFEKISLNVDNSNPRAEKLYSKQGFSTVSQIMIGEHAYKHMIKALD</sequence>
<dbReference type="Pfam" id="PF00583">
    <property type="entry name" value="Acetyltransf_1"/>
    <property type="match status" value="1"/>
</dbReference>
<dbReference type="InterPro" id="IPR000182">
    <property type="entry name" value="GNAT_dom"/>
</dbReference>
<dbReference type="InterPro" id="IPR016181">
    <property type="entry name" value="Acyl_CoA_acyltransferase"/>
</dbReference>
<evidence type="ECO:0000313" key="3">
    <source>
        <dbReference type="EMBL" id="NKZ24587.1"/>
    </source>
</evidence>
<dbReference type="GO" id="GO:0008080">
    <property type="term" value="F:N-acetyltransferase activity"/>
    <property type="evidence" value="ECO:0007669"/>
    <property type="project" value="InterPro"/>
</dbReference>
<feature type="domain" description="N-acetyltransferase" evidence="2">
    <location>
        <begin position="17"/>
        <end position="182"/>
    </location>
</feature>
<organism evidence="3 4">
    <name type="scientific">Periweissella fabalis</name>
    <dbReference type="NCBI Taxonomy" id="1070421"/>
    <lineage>
        <taxon>Bacteria</taxon>
        <taxon>Bacillati</taxon>
        <taxon>Bacillota</taxon>
        <taxon>Bacilli</taxon>
        <taxon>Lactobacillales</taxon>
        <taxon>Lactobacillaceae</taxon>
        <taxon>Periweissella</taxon>
    </lineage>
</organism>
<dbReference type="CDD" id="cd04301">
    <property type="entry name" value="NAT_SF"/>
    <property type="match status" value="1"/>
</dbReference>
<evidence type="ECO:0000259" key="2">
    <source>
        <dbReference type="PROSITE" id="PS51186"/>
    </source>
</evidence>
<keyword evidence="1 3" id="KW-0808">Transferase</keyword>
<reference evidence="3 4" key="1">
    <citation type="submission" date="2020-04" db="EMBL/GenBank/DDBJ databases">
        <title>MicrobeNet Type strains.</title>
        <authorList>
            <person name="Nicholson A.C."/>
        </authorList>
    </citation>
    <scope>NUCLEOTIDE SEQUENCE [LARGE SCALE GENOMIC DNA]</scope>
    <source>
        <strain evidence="3 4">CCUG 61472</strain>
    </source>
</reference>
<dbReference type="RefSeq" id="WP_168722383.1">
    <property type="nucleotide sequence ID" value="NZ_JAAXPN010000008.1"/>
</dbReference>
<dbReference type="Gene3D" id="3.40.630.30">
    <property type="match status" value="1"/>
</dbReference>
<protein>
    <submittedName>
        <fullName evidence="3">GNAT family N-acetyltransferase</fullName>
    </submittedName>
</protein>
<name>A0A7X6S441_9LACO</name>
<dbReference type="SUPFAM" id="SSF55729">
    <property type="entry name" value="Acyl-CoA N-acyltransferases (Nat)"/>
    <property type="match status" value="1"/>
</dbReference>
<evidence type="ECO:0000313" key="4">
    <source>
        <dbReference type="Proteomes" id="UP000549765"/>
    </source>
</evidence>
<dbReference type="PANTHER" id="PTHR13947:SF37">
    <property type="entry name" value="LD18367P"/>
    <property type="match status" value="1"/>
</dbReference>
<accession>A0A7X6S441</accession>
<dbReference type="AlphaFoldDB" id="A0A7X6S441"/>
<evidence type="ECO:0000256" key="1">
    <source>
        <dbReference type="ARBA" id="ARBA00022679"/>
    </source>
</evidence>
<keyword evidence="4" id="KW-1185">Reference proteome</keyword>
<proteinExistence type="predicted"/>
<dbReference type="Proteomes" id="UP000549765">
    <property type="component" value="Unassembled WGS sequence"/>
</dbReference>
<gene>
    <name evidence="3" type="ORF">HF964_07255</name>
</gene>
<dbReference type="InterPro" id="IPR050769">
    <property type="entry name" value="NAT_camello-type"/>
</dbReference>